<name>A0ABQ2URC4_9PSEU</name>
<reference evidence="3" key="1">
    <citation type="journal article" date="2019" name="Int. J. Syst. Evol. Microbiol.">
        <title>The Global Catalogue of Microorganisms (GCM) 10K type strain sequencing project: providing services to taxonomists for standard genome sequencing and annotation.</title>
        <authorList>
            <consortium name="The Broad Institute Genomics Platform"/>
            <consortium name="The Broad Institute Genome Sequencing Center for Infectious Disease"/>
            <person name="Wu L."/>
            <person name="Ma J."/>
        </authorList>
    </citation>
    <scope>NUCLEOTIDE SEQUENCE [LARGE SCALE GENOMIC DNA]</scope>
    <source>
        <strain evidence="3">JCM 3296</strain>
    </source>
</reference>
<protein>
    <recommendedName>
        <fullName evidence="1">DUF1330 domain-containing protein</fullName>
    </recommendedName>
</protein>
<evidence type="ECO:0000259" key="1">
    <source>
        <dbReference type="Pfam" id="PF07045"/>
    </source>
</evidence>
<dbReference type="InterPro" id="IPR010753">
    <property type="entry name" value="DUF1330"/>
</dbReference>
<proteinExistence type="predicted"/>
<gene>
    <name evidence="2" type="ORF">GCM10010178_45830</name>
</gene>
<dbReference type="Gene3D" id="3.30.70.100">
    <property type="match status" value="1"/>
</dbReference>
<comment type="caution">
    <text evidence="2">The sequence shown here is derived from an EMBL/GenBank/DDBJ whole genome shotgun (WGS) entry which is preliminary data.</text>
</comment>
<sequence>MTAYVVIDLNVADAAGFQEYVDGVGPLIEKTGARNLIIDDKPLVLEGDWSPRTLVIHEFENKEAVEKFWNSPEYQPFKQLRRKYSTVQVVVGEA</sequence>
<evidence type="ECO:0000313" key="2">
    <source>
        <dbReference type="EMBL" id="GGU47970.1"/>
    </source>
</evidence>
<evidence type="ECO:0000313" key="3">
    <source>
        <dbReference type="Proteomes" id="UP000649573"/>
    </source>
</evidence>
<dbReference type="SUPFAM" id="SSF54909">
    <property type="entry name" value="Dimeric alpha+beta barrel"/>
    <property type="match status" value="1"/>
</dbReference>
<dbReference type="RefSeq" id="WP_189255758.1">
    <property type="nucleotide sequence ID" value="NZ_BMRE01000020.1"/>
</dbReference>
<dbReference type="Pfam" id="PF07045">
    <property type="entry name" value="DUF1330"/>
    <property type="match status" value="1"/>
</dbReference>
<dbReference type="InterPro" id="IPR011008">
    <property type="entry name" value="Dimeric_a/b-barrel"/>
</dbReference>
<dbReference type="PANTHER" id="PTHR41521:SF4">
    <property type="entry name" value="BLR0684 PROTEIN"/>
    <property type="match status" value="1"/>
</dbReference>
<feature type="domain" description="DUF1330" evidence="1">
    <location>
        <begin position="2"/>
        <end position="91"/>
    </location>
</feature>
<dbReference type="Proteomes" id="UP000649573">
    <property type="component" value="Unassembled WGS sequence"/>
</dbReference>
<organism evidence="2 3">
    <name type="scientific">Lentzea flava</name>
    <dbReference type="NCBI Taxonomy" id="103732"/>
    <lineage>
        <taxon>Bacteria</taxon>
        <taxon>Bacillati</taxon>
        <taxon>Actinomycetota</taxon>
        <taxon>Actinomycetes</taxon>
        <taxon>Pseudonocardiales</taxon>
        <taxon>Pseudonocardiaceae</taxon>
        <taxon>Lentzea</taxon>
    </lineage>
</organism>
<accession>A0ABQ2URC4</accession>
<dbReference type="EMBL" id="BMRE01000020">
    <property type="protein sequence ID" value="GGU47970.1"/>
    <property type="molecule type" value="Genomic_DNA"/>
</dbReference>
<keyword evidence="3" id="KW-1185">Reference proteome</keyword>
<dbReference type="PANTHER" id="PTHR41521">
    <property type="match status" value="1"/>
</dbReference>